<sequence>MTKIAIISGTSGMIGMQLLHKLIQNSNYEYILSVGRRKLALKHDKLIQISGDMGIISDWNLEFLLRQEDIGGIMFPLVDALNKGTHEIHAYCSLGTTIKQAGSKDQFYKVDHDLVIGYAKFVKKLGASKFLYVSALGADPTSKIFYNKVKGETEEDLKVFSFDYLGIFQPSLLMGSRSDFRLGEELAKVVMKPLIWLKLLKKVRPIYDYQVAKSMIKYALNESQLRVEEIPSSVMQDINKKG</sequence>
<name>A0ABS9UWY2_9BACT</name>
<gene>
    <name evidence="1" type="ORF">MM239_03485</name>
</gene>
<evidence type="ECO:0000313" key="2">
    <source>
        <dbReference type="Proteomes" id="UP001165489"/>
    </source>
</evidence>
<dbReference type="SUPFAM" id="SSF51735">
    <property type="entry name" value="NAD(P)-binding Rossmann-fold domains"/>
    <property type="match status" value="1"/>
</dbReference>
<dbReference type="InterPro" id="IPR036291">
    <property type="entry name" value="NAD(P)-bd_dom_sf"/>
</dbReference>
<accession>A0ABS9UWY2</accession>
<comment type="caution">
    <text evidence="1">The sequence shown here is derived from an EMBL/GenBank/DDBJ whole genome shotgun (WGS) entry which is preliminary data.</text>
</comment>
<dbReference type="EMBL" id="JAKZGP010000005">
    <property type="protein sequence ID" value="MCH7408444.1"/>
    <property type="molecule type" value="Genomic_DNA"/>
</dbReference>
<reference evidence="1" key="1">
    <citation type="submission" date="2022-03" db="EMBL/GenBank/DDBJ databases">
        <title>De novo assembled genomes of Belliella spp. (Cyclobacteriaceae) strains.</title>
        <authorList>
            <person name="Szabo A."/>
            <person name="Korponai K."/>
            <person name="Felfoldi T."/>
        </authorList>
    </citation>
    <scope>NUCLEOTIDE SEQUENCE</scope>
    <source>
        <strain evidence="1">DSM 111904</strain>
    </source>
</reference>
<dbReference type="Gene3D" id="3.40.50.720">
    <property type="entry name" value="NAD(P)-binding Rossmann-like Domain"/>
    <property type="match status" value="1"/>
</dbReference>
<evidence type="ECO:0000313" key="1">
    <source>
        <dbReference type="EMBL" id="MCH7408444.1"/>
    </source>
</evidence>
<organism evidence="1 2">
    <name type="scientific">Belliella filtrata</name>
    <dbReference type="NCBI Taxonomy" id="2923435"/>
    <lineage>
        <taxon>Bacteria</taxon>
        <taxon>Pseudomonadati</taxon>
        <taxon>Bacteroidota</taxon>
        <taxon>Cytophagia</taxon>
        <taxon>Cytophagales</taxon>
        <taxon>Cyclobacteriaceae</taxon>
        <taxon>Belliella</taxon>
    </lineage>
</organism>
<protein>
    <submittedName>
        <fullName evidence="1">Oxidoreductase</fullName>
    </submittedName>
</protein>
<proteinExistence type="predicted"/>
<keyword evidence="2" id="KW-1185">Reference proteome</keyword>
<dbReference type="Proteomes" id="UP001165489">
    <property type="component" value="Unassembled WGS sequence"/>
</dbReference>
<dbReference type="RefSeq" id="WP_241346626.1">
    <property type="nucleotide sequence ID" value="NZ_JAKZGP010000005.1"/>
</dbReference>
<dbReference type="PANTHER" id="PTHR14097:SF7">
    <property type="entry name" value="OXIDOREDUCTASE HTATIP2"/>
    <property type="match status" value="1"/>
</dbReference>
<dbReference type="PANTHER" id="PTHR14097">
    <property type="entry name" value="OXIDOREDUCTASE HTATIP2"/>
    <property type="match status" value="1"/>
</dbReference>